<evidence type="ECO:0000313" key="2">
    <source>
        <dbReference type="EMBL" id="TSJ76948.1"/>
    </source>
</evidence>
<keyword evidence="3" id="KW-1185">Reference proteome</keyword>
<evidence type="ECO:0000313" key="3">
    <source>
        <dbReference type="Proteomes" id="UP000315648"/>
    </source>
</evidence>
<feature type="transmembrane region" description="Helical" evidence="1">
    <location>
        <begin position="39"/>
        <end position="60"/>
    </location>
</feature>
<dbReference type="InterPro" id="IPR045466">
    <property type="entry name" value="DUF6498"/>
</dbReference>
<protein>
    <submittedName>
        <fullName evidence="2">Uncharacterized protein</fullName>
    </submittedName>
</protein>
<gene>
    <name evidence="2" type="ORF">FPL22_12595</name>
</gene>
<dbReference type="AlphaFoldDB" id="A0A556QJZ6"/>
<keyword evidence="1" id="KW-0472">Membrane</keyword>
<keyword evidence="1" id="KW-0812">Transmembrane</keyword>
<dbReference type="RefSeq" id="WP_144230769.1">
    <property type="nucleotide sequence ID" value="NZ_CBCRVV010000006.1"/>
</dbReference>
<dbReference type="Proteomes" id="UP000315648">
    <property type="component" value="Unassembled WGS sequence"/>
</dbReference>
<dbReference type="Pfam" id="PF20108">
    <property type="entry name" value="DUF6498"/>
    <property type="match status" value="1"/>
</dbReference>
<accession>A0A556QJZ6</accession>
<proteinExistence type="predicted"/>
<feature type="transmembrane region" description="Helical" evidence="1">
    <location>
        <begin position="12"/>
        <end position="33"/>
    </location>
</feature>
<reference evidence="2 3" key="1">
    <citation type="submission" date="2019-07" db="EMBL/GenBank/DDBJ databases">
        <title>Description of 53C-WASEF.</title>
        <authorList>
            <person name="Pitt A."/>
            <person name="Hahn M.W."/>
        </authorList>
    </citation>
    <scope>NUCLEOTIDE SEQUENCE [LARGE SCALE GENOMIC DNA]</scope>
    <source>
        <strain evidence="2 3">53C-WASEF</strain>
    </source>
</reference>
<keyword evidence="1" id="KW-1133">Transmembrane helix</keyword>
<dbReference type="OrthoDB" id="7064342at2"/>
<comment type="caution">
    <text evidence="2">The sequence shown here is derived from an EMBL/GenBank/DDBJ whole genome shotgun (WGS) entry which is preliminary data.</text>
</comment>
<name>A0A556QJZ6_9BACT</name>
<feature type="transmembrane region" description="Helical" evidence="1">
    <location>
        <begin position="167"/>
        <end position="185"/>
    </location>
</feature>
<sequence>MGNTANVCENRWLTAWPDALAFVAGLAIARFAGWNTGDLIWSLWLSSLVVGYTMIVWTIFSRAWGRAGEMLGGLFLLAFFTVHFGMFHFVHSMFLEQFFPLDGVRGEGGPDYLEVVARYAIWLPVAFFAERAAFRRPPPRVDNVSVNAGDIEARKARDGGALMMKPYVNVIRLHLLIFFFAFAHAMKWESFAIYAVVYAVYFFPWRLVLKS</sequence>
<feature type="transmembrane region" description="Helical" evidence="1">
    <location>
        <begin position="72"/>
        <end position="95"/>
    </location>
</feature>
<feature type="transmembrane region" description="Helical" evidence="1">
    <location>
        <begin position="115"/>
        <end position="134"/>
    </location>
</feature>
<organism evidence="2 3">
    <name type="scientific">Rariglobus hedericola</name>
    <dbReference type="NCBI Taxonomy" id="2597822"/>
    <lineage>
        <taxon>Bacteria</taxon>
        <taxon>Pseudomonadati</taxon>
        <taxon>Verrucomicrobiota</taxon>
        <taxon>Opitutia</taxon>
        <taxon>Opitutales</taxon>
        <taxon>Opitutaceae</taxon>
        <taxon>Rariglobus</taxon>
    </lineage>
</organism>
<dbReference type="EMBL" id="VMBG01000002">
    <property type="protein sequence ID" value="TSJ76948.1"/>
    <property type="molecule type" value="Genomic_DNA"/>
</dbReference>
<evidence type="ECO:0000256" key="1">
    <source>
        <dbReference type="SAM" id="Phobius"/>
    </source>
</evidence>
<feature type="transmembrane region" description="Helical" evidence="1">
    <location>
        <begin position="191"/>
        <end position="209"/>
    </location>
</feature>